<gene>
    <name evidence="4" type="ORF">CAOG_002902</name>
</gene>
<dbReference type="InterPro" id="IPR013606">
    <property type="entry name" value="I-BAR_dom"/>
</dbReference>
<reference evidence="5" key="1">
    <citation type="submission" date="2011-02" db="EMBL/GenBank/DDBJ databases">
        <title>The Genome Sequence of Capsaspora owczarzaki ATCC 30864.</title>
        <authorList>
            <person name="Russ C."/>
            <person name="Cuomo C."/>
            <person name="Burger G."/>
            <person name="Gray M.W."/>
            <person name="Holland P.W.H."/>
            <person name="King N."/>
            <person name="Lang F.B.F."/>
            <person name="Roger A.J."/>
            <person name="Ruiz-Trillo I."/>
            <person name="Young S.K."/>
            <person name="Zeng Q."/>
            <person name="Gargeya S."/>
            <person name="Alvarado L."/>
            <person name="Berlin A."/>
            <person name="Chapman S.B."/>
            <person name="Chen Z."/>
            <person name="Freedman E."/>
            <person name="Gellesch M."/>
            <person name="Goldberg J."/>
            <person name="Griggs A."/>
            <person name="Gujja S."/>
            <person name="Heilman E."/>
            <person name="Heiman D."/>
            <person name="Howarth C."/>
            <person name="Mehta T."/>
            <person name="Neiman D."/>
            <person name="Pearson M."/>
            <person name="Roberts A."/>
            <person name="Saif S."/>
            <person name="Shea T."/>
            <person name="Shenoy N."/>
            <person name="Sisk P."/>
            <person name="Stolte C."/>
            <person name="Sykes S."/>
            <person name="White J."/>
            <person name="Yandava C."/>
            <person name="Haas B."/>
            <person name="Nusbaum C."/>
            <person name="Birren B."/>
        </authorList>
    </citation>
    <scope>NUCLEOTIDE SEQUENCE</scope>
    <source>
        <strain evidence="5">ATCC 30864</strain>
    </source>
</reference>
<keyword evidence="1" id="KW-0175">Coiled coil</keyword>
<proteinExistence type="predicted"/>
<feature type="compositionally biased region" description="Basic and acidic residues" evidence="2">
    <location>
        <begin position="383"/>
        <end position="395"/>
    </location>
</feature>
<feature type="compositionally biased region" description="Polar residues" evidence="2">
    <location>
        <begin position="720"/>
        <end position="729"/>
    </location>
</feature>
<feature type="compositionally biased region" description="Low complexity" evidence="2">
    <location>
        <begin position="800"/>
        <end position="810"/>
    </location>
</feature>
<dbReference type="EMBL" id="KE346363">
    <property type="protein sequence ID" value="KJE91820.1"/>
    <property type="molecule type" value="Genomic_DNA"/>
</dbReference>
<keyword evidence="5" id="KW-1185">Reference proteome</keyword>
<dbReference type="GO" id="GO:0016460">
    <property type="term" value="C:myosin II complex"/>
    <property type="evidence" value="ECO:0007669"/>
    <property type="project" value="TreeGrafter"/>
</dbReference>
<feature type="compositionally biased region" description="Polar residues" evidence="2">
    <location>
        <begin position="412"/>
        <end position="422"/>
    </location>
</feature>
<accession>A0A0D2WM32</accession>
<evidence type="ECO:0000259" key="3">
    <source>
        <dbReference type="Pfam" id="PF08397"/>
    </source>
</evidence>
<dbReference type="RefSeq" id="XP_004363741.1">
    <property type="nucleotide sequence ID" value="XM_004363684.2"/>
</dbReference>
<dbReference type="GO" id="GO:0032982">
    <property type="term" value="C:myosin filament"/>
    <property type="evidence" value="ECO:0007669"/>
    <property type="project" value="TreeGrafter"/>
</dbReference>
<feature type="region of interest" description="Disordered" evidence="2">
    <location>
        <begin position="257"/>
        <end position="287"/>
    </location>
</feature>
<feature type="coiled-coil region" evidence="1">
    <location>
        <begin position="498"/>
        <end position="531"/>
    </location>
</feature>
<feature type="compositionally biased region" description="Basic residues" evidence="2">
    <location>
        <begin position="833"/>
        <end position="843"/>
    </location>
</feature>
<feature type="region of interest" description="Disordered" evidence="2">
    <location>
        <begin position="677"/>
        <end position="783"/>
    </location>
</feature>
<dbReference type="PANTHER" id="PTHR45615:SF40">
    <property type="entry name" value="MYOSIN HEAVY CHAIN, NON-MUSCLE"/>
    <property type="match status" value="1"/>
</dbReference>
<dbReference type="GO" id="GO:0007009">
    <property type="term" value="P:plasma membrane organization"/>
    <property type="evidence" value="ECO:0007669"/>
    <property type="project" value="InterPro"/>
</dbReference>
<dbReference type="GO" id="GO:0005737">
    <property type="term" value="C:cytoplasm"/>
    <property type="evidence" value="ECO:0007669"/>
    <property type="project" value="TreeGrafter"/>
</dbReference>
<feature type="coiled-coil region" evidence="1">
    <location>
        <begin position="110"/>
        <end position="148"/>
    </location>
</feature>
<dbReference type="InterPro" id="IPR027267">
    <property type="entry name" value="AH/BAR_dom_sf"/>
</dbReference>
<evidence type="ECO:0000313" key="5">
    <source>
        <dbReference type="Proteomes" id="UP000008743"/>
    </source>
</evidence>
<evidence type="ECO:0000256" key="1">
    <source>
        <dbReference type="SAM" id="Coils"/>
    </source>
</evidence>
<feature type="compositionally biased region" description="Low complexity" evidence="2">
    <location>
        <begin position="684"/>
        <end position="697"/>
    </location>
</feature>
<evidence type="ECO:0000313" key="4">
    <source>
        <dbReference type="EMBL" id="KJE91820.1"/>
    </source>
</evidence>
<protein>
    <recommendedName>
        <fullName evidence="3">IMD domain-containing protein</fullName>
    </recommendedName>
</protein>
<dbReference type="Proteomes" id="UP000008743">
    <property type="component" value="Unassembled WGS sequence"/>
</dbReference>
<feature type="compositionally biased region" description="Low complexity" evidence="2">
    <location>
        <begin position="818"/>
        <end position="831"/>
    </location>
</feature>
<feature type="region of interest" description="Disordered" evidence="2">
    <location>
        <begin position="320"/>
        <end position="433"/>
    </location>
</feature>
<feature type="compositionally biased region" description="Low complexity" evidence="2">
    <location>
        <begin position="335"/>
        <end position="351"/>
    </location>
</feature>
<dbReference type="SUPFAM" id="SSF103657">
    <property type="entry name" value="BAR/IMD domain-like"/>
    <property type="match status" value="1"/>
</dbReference>
<dbReference type="GO" id="GO:0051015">
    <property type="term" value="F:actin filament binding"/>
    <property type="evidence" value="ECO:0007669"/>
    <property type="project" value="TreeGrafter"/>
</dbReference>
<dbReference type="GO" id="GO:0000146">
    <property type="term" value="F:microfilament motor activity"/>
    <property type="evidence" value="ECO:0007669"/>
    <property type="project" value="TreeGrafter"/>
</dbReference>
<sequence>MVAANATPYLRVIGDVLVNIRAAQTDQEHLLQAAVAYQSALDGLSKSGAAFAEAVQMVSRRAQTSQSGNLRELAAGLSEYADAMRGAEQLRLRLASSILSDFIQPVAVSIETYQKNVTRMERTFEKQSEQLEGEIDKAVKASKRMTQELQKGKQKNGAALRSAIDKVTEKKRDFESYLSTAIRGFLEEEGRQYTDLVAQLSTFTLHDGACARKRLTFEGIMQRCVMISRNPFDNLSIHGTLANEMARHGIVMPALSSQPYQPPRVSGSAVASSPTPMSLPPPRASIAATGIGMGMRHSASASHAAASSPTPQLARFVSANQSSPIAAPPKPPSPTSSTTLLASNTTTAPTLRTSPSQPISVPRMMHKSGSSSELQNQTPSEKAAARADAEERATADSEEAEGGDAMGATRAFKQSPTGLNRSRSVDHTNMKSNRYSIAGTGALSISGSKDALKMTENHALESVEQLTKIRQEEKAHARAALLSTSQELLHQLQQQQHLQELQQQQHLQELQQQQQQQQEQAQQQADDDLNRPLVFLQARSPVAETDSLRPLSPTVHVAKYGSVERLAGPQHTQSTTVVSQALHVDMGVKMPTATYVSGVRHGEASGAIASPVQIGSFKLEVESELARISSVRSGSPESSKQPAPAAAAAKTSYLSLPKSSTFIRPARSMDTLTALRRQAEGDNSSESDSSASASTSASREDVQPRALTDGSRSPNEDASGEQTQLSRNSMFRAKTLRRNNTTKGRLVSGPVVANDPSETSAPARVAESEPSTPNEARAPRPAPVFSWRQESNIFNLQAAAAAAAAAADSSRALDDDPASANARAAEAATQAHLSRKRSKKDKKKLAADGDANGSDESAKTKIFALLARRRKSVV</sequence>
<dbReference type="Pfam" id="PF08397">
    <property type="entry name" value="IMD"/>
    <property type="match status" value="1"/>
</dbReference>
<dbReference type="InParanoid" id="A0A0D2WM32"/>
<feature type="compositionally biased region" description="Polar residues" evidence="2">
    <location>
        <begin position="368"/>
        <end position="379"/>
    </location>
</feature>
<evidence type="ECO:0000256" key="2">
    <source>
        <dbReference type="SAM" id="MobiDB-lite"/>
    </source>
</evidence>
<feature type="domain" description="IMD" evidence="3">
    <location>
        <begin position="28"/>
        <end position="200"/>
    </location>
</feature>
<feature type="region of interest" description="Disordered" evidence="2">
    <location>
        <begin position="800"/>
        <end position="860"/>
    </location>
</feature>
<dbReference type="STRING" id="595528.A0A0D2WM32"/>
<dbReference type="Gene3D" id="1.20.1270.60">
    <property type="entry name" value="Arfaptin homology (AH) domain/BAR domain"/>
    <property type="match status" value="1"/>
</dbReference>
<name>A0A0D2WM32_CAPO3</name>
<dbReference type="AlphaFoldDB" id="A0A0D2WM32"/>
<organism evidence="4 5">
    <name type="scientific">Capsaspora owczarzaki (strain ATCC 30864)</name>
    <dbReference type="NCBI Taxonomy" id="595528"/>
    <lineage>
        <taxon>Eukaryota</taxon>
        <taxon>Filasterea</taxon>
        <taxon>Capsaspora</taxon>
    </lineage>
</organism>
<dbReference type="PANTHER" id="PTHR45615">
    <property type="entry name" value="MYOSIN HEAVY CHAIN, NON-MUSCLE"/>
    <property type="match status" value="1"/>
</dbReference>